<dbReference type="Proteomes" id="UP000805193">
    <property type="component" value="Unassembled WGS sequence"/>
</dbReference>
<gene>
    <name evidence="1" type="ORF">HPB47_002734</name>
</gene>
<name>A0AC60PKE3_IXOPE</name>
<comment type="caution">
    <text evidence="1">The sequence shown here is derived from an EMBL/GenBank/DDBJ whole genome shotgun (WGS) entry which is preliminary data.</text>
</comment>
<sequence>MRDFAVVDAQTYSIELCYDPGKGGVPPLAPAALQQGVTFYRSKPFNLEATYPQEAAVPHPDMQLGSFTMNKGVSAAEDEASKASAGCANDGDLATTGATSGEEAPPTEGGDPDKVAEGEPVKKEERPSPKEKQAKATELPVEVRVPQLSAFEMDQLVEREVQMVHKDRTEKERLLCHATVFGQRVWLPEAITEAKVVQVSSTPRSYWVEKGDNLLLRNRRQLVAVPGETASQNVSETSHHRVVKTEVFRRLHQEIQFP</sequence>
<evidence type="ECO:0000313" key="2">
    <source>
        <dbReference type="Proteomes" id="UP000805193"/>
    </source>
</evidence>
<organism evidence="1 2">
    <name type="scientific">Ixodes persulcatus</name>
    <name type="common">Taiga tick</name>
    <dbReference type="NCBI Taxonomy" id="34615"/>
    <lineage>
        <taxon>Eukaryota</taxon>
        <taxon>Metazoa</taxon>
        <taxon>Ecdysozoa</taxon>
        <taxon>Arthropoda</taxon>
        <taxon>Chelicerata</taxon>
        <taxon>Arachnida</taxon>
        <taxon>Acari</taxon>
        <taxon>Parasitiformes</taxon>
        <taxon>Ixodida</taxon>
        <taxon>Ixodoidea</taxon>
        <taxon>Ixodidae</taxon>
        <taxon>Ixodinae</taxon>
        <taxon>Ixodes</taxon>
    </lineage>
</organism>
<protein>
    <submittedName>
        <fullName evidence="1">Uncharacterized protein</fullName>
    </submittedName>
</protein>
<reference evidence="1 2" key="1">
    <citation type="journal article" date="2020" name="Cell">
        <title>Large-Scale Comparative Analyses of Tick Genomes Elucidate Their Genetic Diversity and Vector Capacities.</title>
        <authorList>
            <consortium name="Tick Genome and Microbiome Consortium (TIGMIC)"/>
            <person name="Jia N."/>
            <person name="Wang J."/>
            <person name="Shi W."/>
            <person name="Du L."/>
            <person name="Sun Y."/>
            <person name="Zhan W."/>
            <person name="Jiang J.F."/>
            <person name="Wang Q."/>
            <person name="Zhang B."/>
            <person name="Ji P."/>
            <person name="Bell-Sakyi L."/>
            <person name="Cui X.M."/>
            <person name="Yuan T.T."/>
            <person name="Jiang B.G."/>
            <person name="Yang W.F."/>
            <person name="Lam T.T."/>
            <person name="Chang Q.C."/>
            <person name="Ding S.J."/>
            <person name="Wang X.J."/>
            <person name="Zhu J.G."/>
            <person name="Ruan X.D."/>
            <person name="Zhao L."/>
            <person name="Wei J.T."/>
            <person name="Ye R.Z."/>
            <person name="Que T.C."/>
            <person name="Du C.H."/>
            <person name="Zhou Y.H."/>
            <person name="Cheng J.X."/>
            <person name="Dai P.F."/>
            <person name="Guo W.B."/>
            <person name="Han X.H."/>
            <person name="Huang E.J."/>
            <person name="Li L.F."/>
            <person name="Wei W."/>
            <person name="Gao Y.C."/>
            <person name="Liu J.Z."/>
            <person name="Shao H.Z."/>
            <person name="Wang X."/>
            <person name="Wang C.C."/>
            <person name="Yang T.C."/>
            <person name="Huo Q.B."/>
            <person name="Li W."/>
            <person name="Chen H.Y."/>
            <person name="Chen S.E."/>
            <person name="Zhou L.G."/>
            <person name="Ni X.B."/>
            <person name="Tian J.H."/>
            <person name="Sheng Y."/>
            <person name="Liu T."/>
            <person name="Pan Y.S."/>
            <person name="Xia L.Y."/>
            <person name="Li J."/>
            <person name="Zhao F."/>
            <person name="Cao W.C."/>
        </authorList>
    </citation>
    <scope>NUCLEOTIDE SEQUENCE [LARGE SCALE GENOMIC DNA]</scope>
    <source>
        <strain evidence="1">Iper-2018</strain>
    </source>
</reference>
<accession>A0AC60PKE3</accession>
<keyword evidence="2" id="KW-1185">Reference proteome</keyword>
<dbReference type="EMBL" id="JABSTQ010010376">
    <property type="protein sequence ID" value="KAG0421369.1"/>
    <property type="molecule type" value="Genomic_DNA"/>
</dbReference>
<evidence type="ECO:0000313" key="1">
    <source>
        <dbReference type="EMBL" id="KAG0421369.1"/>
    </source>
</evidence>
<proteinExistence type="predicted"/>